<accession>A0ABU0TZW8</accession>
<evidence type="ECO:0000313" key="1">
    <source>
        <dbReference type="EMBL" id="MDQ1148104.1"/>
    </source>
</evidence>
<dbReference type="EMBL" id="JAUTBA010000001">
    <property type="protein sequence ID" value="MDQ1148104.1"/>
    <property type="molecule type" value="Genomic_DNA"/>
</dbReference>
<comment type="caution">
    <text evidence="1">The sequence shown here is derived from an EMBL/GenBank/DDBJ whole genome shotgun (WGS) entry which is preliminary data.</text>
</comment>
<evidence type="ECO:0000313" key="2">
    <source>
        <dbReference type="Proteomes" id="UP001244640"/>
    </source>
</evidence>
<organism evidence="1 2">
    <name type="scientific">Sphingobacterium zeae</name>
    <dbReference type="NCBI Taxonomy" id="1776859"/>
    <lineage>
        <taxon>Bacteria</taxon>
        <taxon>Pseudomonadati</taxon>
        <taxon>Bacteroidota</taxon>
        <taxon>Sphingobacteriia</taxon>
        <taxon>Sphingobacteriales</taxon>
        <taxon>Sphingobacteriaceae</taxon>
        <taxon>Sphingobacterium</taxon>
    </lineage>
</organism>
<keyword evidence="2" id="KW-1185">Reference proteome</keyword>
<gene>
    <name evidence="1" type="ORF">QE382_000088</name>
</gene>
<name>A0ABU0TZW8_9SPHI</name>
<proteinExistence type="predicted"/>
<protein>
    <submittedName>
        <fullName evidence="1">Uncharacterized protein</fullName>
    </submittedName>
</protein>
<dbReference type="Proteomes" id="UP001244640">
    <property type="component" value="Unassembled WGS sequence"/>
</dbReference>
<sequence>MYFEHLNYKKQNINNKLIKNNISLKGNIILIKKLYSTSFT</sequence>
<reference evidence="1 2" key="1">
    <citation type="submission" date="2023-07" db="EMBL/GenBank/DDBJ databases">
        <title>Functional and genomic diversity of the sorghum phyllosphere microbiome.</title>
        <authorList>
            <person name="Shade A."/>
        </authorList>
    </citation>
    <scope>NUCLEOTIDE SEQUENCE [LARGE SCALE GENOMIC DNA]</scope>
    <source>
        <strain evidence="1 2">SORGH_AS_0892</strain>
    </source>
</reference>